<feature type="compositionally biased region" description="Polar residues" evidence="1">
    <location>
        <begin position="244"/>
        <end position="271"/>
    </location>
</feature>
<evidence type="ECO:0000259" key="2">
    <source>
        <dbReference type="Pfam" id="PF12898"/>
    </source>
</evidence>
<dbReference type="OrthoDB" id="3514033at2759"/>
<reference evidence="3" key="1">
    <citation type="submission" date="2022-11" db="EMBL/GenBank/DDBJ databases">
        <title>Genome Resource of Sclerotinia nivalis Strain SnTB1, a Plant Pathogen Isolated from American Ginseng.</title>
        <authorList>
            <person name="Fan S."/>
        </authorList>
    </citation>
    <scope>NUCLEOTIDE SEQUENCE</scope>
    <source>
        <strain evidence="3">SnTB1</strain>
    </source>
</reference>
<feature type="region of interest" description="Disordered" evidence="1">
    <location>
        <begin position="244"/>
        <end position="290"/>
    </location>
</feature>
<evidence type="ECO:0000256" key="1">
    <source>
        <dbReference type="SAM" id="MobiDB-lite"/>
    </source>
</evidence>
<gene>
    <name evidence="3" type="ORF">OCU04_009043</name>
</gene>
<sequence>MSWKNNRYSPAAERNGVIPVDFKFKCRHCKIFKTQDCFSKNEITPYKHQLSQNPGMRPHAVEPLLRCRGCKGGQLTELQCEGPCSKYKPLDQFSKAQRSRGNKWCMECVQWKEGHHPEVDLTPAPGTEPQQFVTTTGASEQTTGSSYAASIAALSQSASSLAIGNTPNGSQLAPHLRAIASSQIENRSQSSMSNPFEGARTADMPVSSDAWTTRDSRRRAGPAIQYNAYDANGVRHSQEKAMTLTSQATSTIGPSSVASVTSGRTPPSASGSRPAATASRPVPAPAPQPVRVVTNPSTGWAKPVSILEILAPSLIVVVFINRTNIIIALDWKTYTTNSQPRRRHRVGSRVQ</sequence>
<feature type="compositionally biased region" description="Polar residues" evidence="1">
    <location>
        <begin position="184"/>
        <end position="194"/>
    </location>
</feature>
<evidence type="ECO:0000313" key="3">
    <source>
        <dbReference type="EMBL" id="KAJ8062515.1"/>
    </source>
</evidence>
<dbReference type="Proteomes" id="UP001152300">
    <property type="component" value="Unassembled WGS sequence"/>
</dbReference>
<dbReference type="AlphaFoldDB" id="A0A9X0AH17"/>
<dbReference type="Pfam" id="PF12898">
    <property type="entry name" value="Stc1"/>
    <property type="match status" value="1"/>
</dbReference>
<proteinExistence type="predicted"/>
<dbReference type="EMBL" id="JAPEIS010000010">
    <property type="protein sequence ID" value="KAJ8062515.1"/>
    <property type="molecule type" value="Genomic_DNA"/>
</dbReference>
<feature type="domain" description="Stc1" evidence="2">
    <location>
        <begin position="25"/>
        <end position="110"/>
    </location>
</feature>
<keyword evidence="4" id="KW-1185">Reference proteome</keyword>
<comment type="caution">
    <text evidence="3">The sequence shown here is derived from an EMBL/GenBank/DDBJ whole genome shotgun (WGS) entry which is preliminary data.</text>
</comment>
<name>A0A9X0AH17_9HELO</name>
<evidence type="ECO:0000313" key="4">
    <source>
        <dbReference type="Proteomes" id="UP001152300"/>
    </source>
</evidence>
<accession>A0A9X0AH17</accession>
<protein>
    <recommendedName>
        <fullName evidence="2">Stc1 domain-containing protein</fullName>
    </recommendedName>
</protein>
<organism evidence="3 4">
    <name type="scientific">Sclerotinia nivalis</name>
    <dbReference type="NCBI Taxonomy" id="352851"/>
    <lineage>
        <taxon>Eukaryota</taxon>
        <taxon>Fungi</taxon>
        <taxon>Dikarya</taxon>
        <taxon>Ascomycota</taxon>
        <taxon>Pezizomycotina</taxon>
        <taxon>Leotiomycetes</taxon>
        <taxon>Helotiales</taxon>
        <taxon>Sclerotiniaceae</taxon>
        <taxon>Sclerotinia</taxon>
    </lineage>
</organism>
<feature type="region of interest" description="Disordered" evidence="1">
    <location>
        <begin position="184"/>
        <end position="224"/>
    </location>
</feature>
<dbReference type="InterPro" id="IPR024630">
    <property type="entry name" value="Stc1"/>
</dbReference>